<keyword evidence="3" id="KW-1185">Reference proteome</keyword>
<sequence>MFSAWLRSCLSCLWSQVDLEREAYGQSMQKNGVEREMQVCHSQPHLVPPMKLVFYDNLPSPSPSPRPVSSLPPWMHETKSLASRASRRASILVRRKTPKRPRISAPTDFRRTDVPHGRVASFRPLELSIYLAGNRLSDLPEFDAFSLNHSRQPSSPEKALISPFDSSGQLRRQSGPFQFARKPIGSPPSRRGSMATLELQLQQTRARQSSDLAFVNPLIPHFSVLSPVGDPIHRFAELRPISEPPQRVPGSSTKDNSLLPPTPAEIDASQNTLLTFSSSSTPVQHSLDYHQTISGTTGKRMPGQSQTSSFSSTSTITSSPKKYHHTSTKSSSTFQHHSRDRTISNSTVSSKTPSLSSAITAATTIMPSDKDLESAFGSLPVIPASTKNSMVVQEPYIHEEEQMQPGGYEYDTRFPGGTVGLAF</sequence>
<feature type="compositionally biased region" description="Low complexity" evidence="1">
    <location>
        <begin position="305"/>
        <end position="320"/>
    </location>
</feature>
<reference evidence="2" key="1">
    <citation type="submission" date="2021-12" db="EMBL/GenBank/DDBJ databases">
        <title>Convergent genome expansion in fungi linked to evolution of root-endophyte symbiosis.</title>
        <authorList>
            <consortium name="DOE Joint Genome Institute"/>
            <person name="Ke Y.-H."/>
            <person name="Bonito G."/>
            <person name="Liao H.-L."/>
            <person name="Looney B."/>
            <person name="Rojas-Flechas A."/>
            <person name="Nash J."/>
            <person name="Hameed K."/>
            <person name="Schadt C."/>
            <person name="Martin F."/>
            <person name="Crous P.W."/>
            <person name="Miettinen O."/>
            <person name="Magnuson J.K."/>
            <person name="Labbe J."/>
            <person name="Jacobson D."/>
            <person name="Doktycz M.J."/>
            <person name="Veneault-Fourrey C."/>
            <person name="Kuo A."/>
            <person name="Mondo S."/>
            <person name="Calhoun S."/>
            <person name="Riley R."/>
            <person name="Ohm R."/>
            <person name="LaButti K."/>
            <person name="Andreopoulos B."/>
            <person name="Pangilinan J."/>
            <person name="Nolan M."/>
            <person name="Tritt A."/>
            <person name="Clum A."/>
            <person name="Lipzen A."/>
            <person name="Daum C."/>
            <person name="Barry K."/>
            <person name="Grigoriev I.V."/>
            <person name="Vilgalys R."/>
        </authorList>
    </citation>
    <scope>NUCLEOTIDE SEQUENCE</scope>
    <source>
        <strain evidence="2">PMI_201</strain>
    </source>
</reference>
<dbReference type="Proteomes" id="UP001201262">
    <property type="component" value="Unassembled WGS sequence"/>
</dbReference>
<name>A0AAD4L090_9EURO</name>
<dbReference type="RefSeq" id="XP_046077804.1">
    <property type="nucleotide sequence ID" value="XM_046217746.1"/>
</dbReference>
<organism evidence="2 3">
    <name type="scientific">Talaromyces proteolyticus</name>
    <dbReference type="NCBI Taxonomy" id="1131652"/>
    <lineage>
        <taxon>Eukaryota</taxon>
        <taxon>Fungi</taxon>
        <taxon>Dikarya</taxon>
        <taxon>Ascomycota</taxon>
        <taxon>Pezizomycotina</taxon>
        <taxon>Eurotiomycetes</taxon>
        <taxon>Eurotiomycetidae</taxon>
        <taxon>Eurotiales</taxon>
        <taxon>Trichocomaceae</taxon>
        <taxon>Talaromyces</taxon>
        <taxon>Talaromyces sect. Bacilispori</taxon>
    </lineage>
</organism>
<accession>A0AAD4L090</accession>
<gene>
    <name evidence="2" type="ORF">BGW36DRAFT_392871</name>
</gene>
<evidence type="ECO:0000256" key="1">
    <source>
        <dbReference type="SAM" id="MobiDB-lite"/>
    </source>
</evidence>
<feature type="region of interest" description="Disordered" evidence="1">
    <location>
        <begin position="293"/>
        <end position="355"/>
    </location>
</feature>
<proteinExistence type="predicted"/>
<dbReference type="GeneID" id="70248033"/>
<dbReference type="AlphaFoldDB" id="A0AAD4L090"/>
<feature type="compositionally biased region" description="Low complexity" evidence="1">
    <location>
        <begin position="344"/>
        <end position="355"/>
    </location>
</feature>
<feature type="region of interest" description="Disordered" evidence="1">
    <location>
        <begin position="240"/>
        <end position="265"/>
    </location>
</feature>
<evidence type="ECO:0000313" key="3">
    <source>
        <dbReference type="Proteomes" id="UP001201262"/>
    </source>
</evidence>
<comment type="caution">
    <text evidence="2">The sequence shown here is derived from an EMBL/GenBank/DDBJ whole genome shotgun (WGS) entry which is preliminary data.</text>
</comment>
<evidence type="ECO:0000313" key="2">
    <source>
        <dbReference type="EMBL" id="KAH8705183.1"/>
    </source>
</evidence>
<protein>
    <submittedName>
        <fullName evidence="2">Uncharacterized protein</fullName>
    </submittedName>
</protein>
<dbReference type="EMBL" id="JAJTJA010000001">
    <property type="protein sequence ID" value="KAH8705183.1"/>
    <property type="molecule type" value="Genomic_DNA"/>
</dbReference>